<keyword evidence="2" id="KW-1185">Reference proteome</keyword>
<accession>A0A1Y6CSJ3</accession>
<organism evidence="1 2">
    <name type="scientific">Methylomagnum ishizawai</name>
    <dbReference type="NCBI Taxonomy" id="1760988"/>
    <lineage>
        <taxon>Bacteria</taxon>
        <taxon>Pseudomonadati</taxon>
        <taxon>Pseudomonadota</taxon>
        <taxon>Gammaproteobacteria</taxon>
        <taxon>Methylococcales</taxon>
        <taxon>Methylococcaceae</taxon>
        <taxon>Methylomagnum</taxon>
    </lineage>
</organism>
<dbReference type="Proteomes" id="UP000192923">
    <property type="component" value="Unassembled WGS sequence"/>
</dbReference>
<evidence type="ECO:0000313" key="2">
    <source>
        <dbReference type="Proteomes" id="UP000192923"/>
    </source>
</evidence>
<reference evidence="1 2" key="1">
    <citation type="submission" date="2016-12" db="EMBL/GenBank/DDBJ databases">
        <authorList>
            <person name="Song W.-J."/>
            <person name="Kurnit D.M."/>
        </authorList>
    </citation>
    <scope>NUCLEOTIDE SEQUENCE [LARGE SCALE GENOMIC DNA]</scope>
    <source>
        <strain evidence="1 2">175</strain>
    </source>
</reference>
<name>A0A1Y6CSJ3_9GAMM</name>
<proteinExistence type="predicted"/>
<dbReference type="AlphaFoldDB" id="A0A1Y6CSJ3"/>
<dbReference type="EMBL" id="FXAM01000001">
    <property type="protein sequence ID" value="SMF93401.1"/>
    <property type="molecule type" value="Genomic_DNA"/>
</dbReference>
<gene>
    <name evidence="1" type="ORF">SAMN02949497_0682</name>
</gene>
<sequence length="145" mass="15911">MKPDIHETVPPGRIPPFQPQAVTIETPGYHGSTAVNPPQDWAGSTVWTNPETIRQWVLDSVVQVMGAVLASDLRDPLSLDALPGLSREFEELEFKAALNPAQPMRIVVRVQSRYQALCRGVFVAYQNTAFIAAGKLLLGQQPPPQ</sequence>
<protein>
    <submittedName>
        <fullName evidence="1">Uncharacterized protein</fullName>
    </submittedName>
</protein>
<dbReference type="STRING" id="1760988.SAMN02949497_0682"/>
<dbReference type="RefSeq" id="WP_085209947.1">
    <property type="nucleotide sequence ID" value="NZ_FXAM01000001.1"/>
</dbReference>
<evidence type="ECO:0000313" key="1">
    <source>
        <dbReference type="EMBL" id="SMF93401.1"/>
    </source>
</evidence>